<dbReference type="AlphaFoldDB" id="A0AA41X614"/>
<feature type="binding site" evidence="10">
    <location>
        <begin position="142"/>
        <end position="145"/>
    </location>
    <ligand>
        <name>carbamoyl phosphate</name>
        <dbReference type="ChEBI" id="CHEBI:58228"/>
    </ligand>
</feature>
<dbReference type="SUPFAM" id="SSF53671">
    <property type="entry name" value="Aspartate/ornithine carbamoyltransferase"/>
    <property type="match status" value="1"/>
</dbReference>
<feature type="binding site" evidence="10">
    <location>
        <position position="173"/>
    </location>
    <ligand>
        <name>L-ornithine</name>
        <dbReference type="ChEBI" id="CHEBI:46911"/>
    </ligand>
</feature>
<evidence type="ECO:0000313" key="14">
    <source>
        <dbReference type="Proteomes" id="UP001156102"/>
    </source>
</evidence>
<evidence type="ECO:0000313" key="13">
    <source>
        <dbReference type="EMBL" id="MCP8966990.1"/>
    </source>
</evidence>
<organism evidence="13 14">
    <name type="scientific">Ectobacillus ponti</name>
    <dbReference type="NCBI Taxonomy" id="2961894"/>
    <lineage>
        <taxon>Bacteria</taxon>
        <taxon>Bacillati</taxon>
        <taxon>Bacillota</taxon>
        <taxon>Bacilli</taxon>
        <taxon>Bacillales</taxon>
        <taxon>Bacillaceae</taxon>
        <taxon>Ectobacillus</taxon>
    </lineage>
</organism>
<keyword evidence="14" id="KW-1185">Reference proteome</keyword>
<dbReference type="PRINTS" id="PR00100">
    <property type="entry name" value="AOTCASE"/>
</dbReference>
<dbReference type="InterPro" id="IPR002292">
    <property type="entry name" value="Orn/put_carbamltrans"/>
</dbReference>
<evidence type="ECO:0000259" key="11">
    <source>
        <dbReference type="Pfam" id="PF00185"/>
    </source>
</evidence>
<dbReference type="RefSeq" id="WP_254756223.1">
    <property type="nucleotide sequence ID" value="NZ_JANCLT010000001.1"/>
</dbReference>
<evidence type="ECO:0000256" key="9">
    <source>
        <dbReference type="ARBA" id="ARBA00048772"/>
    </source>
</evidence>
<dbReference type="InterPro" id="IPR006132">
    <property type="entry name" value="Asp/Orn_carbamoyltranf_P-bd"/>
</dbReference>
<feature type="binding site" evidence="10">
    <location>
        <position position="115"/>
    </location>
    <ligand>
        <name>carbamoyl phosphate</name>
        <dbReference type="ChEBI" id="CHEBI:58228"/>
    </ligand>
</feature>
<dbReference type="InterPro" id="IPR006130">
    <property type="entry name" value="Asp/Orn_carbamoylTrfase"/>
</dbReference>
<dbReference type="GO" id="GO:0042450">
    <property type="term" value="P:L-arginine biosynthetic process via ornithine"/>
    <property type="evidence" value="ECO:0007669"/>
    <property type="project" value="UniProtKB-UniRule"/>
</dbReference>
<evidence type="ECO:0000256" key="8">
    <source>
        <dbReference type="ARBA" id="ARBA00022679"/>
    </source>
</evidence>
<dbReference type="FunFam" id="3.40.50.1370:FF:000008">
    <property type="entry name" value="Ornithine carbamoyltransferase"/>
    <property type="match status" value="1"/>
</dbReference>
<dbReference type="InterPro" id="IPR036901">
    <property type="entry name" value="Asp/Orn_carbamoylTrfase_sf"/>
</dbReference>
<evidence type="ECO:0000256" key="3">
    <source>
        <dbReference type="ARBA" id="ARBA00004975"/>
    </source>
</evidence>
<dbReference type="PRINTS" id="PR00102">
    <property type="entry name" value="OTCASE"/>
</dbReference>
<gene>
    <name evidence="13" type="primary">argF</name>
    <name evidence="13" type="ORF">NK662_00375</name>
</gene>
<evidence type="ECO:0000259" key="12">
    <source>
        <dbReference type="Pfam" id="PF02729"/>
    </source>
</evidence>
<name>A0AA41X614_9BACI</name>
<dbReference type="GO" id="GO:0016597">
    <property type="term" value="F:amino acid binding"/>
    <property type="evidence" value="ECO:0007669"/>
    <property type="project" value="InterPro"/>
</dbReference>
<dbReference type="NCBIfam" id="TIGR00658">
    <property type="entry name" value="orni_carb_tr"/>
    <property type="match status" value="1"/>
</dbReference>
<feature type="binding site" evidence="10">
    <location>
        <begin position="277"/>
        <end position="278"/>
    </location>
    <ligand>
        <name>carbamoyl phosphate</name>
        <dbReference type="ChEBI" id="CHEBI:58228"/>
    </ligand>
</feature>
<feature type="domain" description="Aspartate/ornithine carbamoyltransferase carbamoyl-P binding" evidence="12">
    <location>
        <begin position="15"/>
        <end position="155"/>
    </location>
</feature>
<dbReference type="EMBL" id="JANCLT010000001">
    <property type="protein sequence ID" value="MCP8966990.1"/>
    <property type="molecule type" value="Genomic_DNA"/>
</dbReference>
<protein>
    <recommendedName>
        <fullName evidence="6 10">Ornithine carbamoyltransferase</fullName>
        <shortName evidence="10">OTCase</shortName>
        <ecNumber evidence="5 10">2.1.3.3</ecNumber>
    </recommendedName>
</protein>
<evidence type="ECO:0000256" key="4">
    <source>
        <dbReference type="ARBA" id="ARBA00007805"/>
    </source>
</evidence>
<dbReference type="InterPro" id="IPR024904">
    <property type="entry name" value="OTCase_ArgI"/>
</dbReference>
<evidence type="ECO:0000256" key="7">
    <source>
        <dbReference type="ARBA" id="ARBA00022490"/>
    </source>
</evidence>
<comment type="caution">
    <text evidence="13">The sequence shown here is derived from an EMBL/GenBank/DDBJ whole genome shotgun (WGS) entry which is preliminary data.</text>
</comment>
<feature type="binding site" evidence="10">
    <location>
        <begin position="241"/>
        <end position="242"/>
    </location>
    <ligand>
        <name>L-ornithine</name>
        <dbReference type="ChEBI" id="CHEBI:46911"/>
    </ligand>
</feature>
<comment type="pathway">
    <text evidence="3">Amino-acid biosynthesis; L-arginine biosynthesis; L-arginine from L-ornithine and carbamoyl phosphate: step 1/3.</text>
</comment>
<feature type="binding site" evidence="10">
    <location>
        <position position="305"/>
    </location>
    <ligand>
        <name>carbamoyl phosphate</name>
        <dbReference type="ChEBI" id="CHEBI:58228"/>
    </ligand>
</feature>
<sequence>MSAVSYKKPVKLNTKDVLSLEELSSEEVVALVQYAVELKQLHLSGQNPPLLEGKVLGMIFDKSSTRTRVSFEAGMLQLGGHGMFLSGKELQLGRGETVEDTAKVLSQYIDAIMIRTFEHEKVAELAKHATIPIINGLTDGHHPCQALADLMTVYEEKGTFHGVKLVYVGDGNNVCHSLLIGGAKVGLHVTAACPAGYQPSEEVVRTAQAIAAGTGAVIEVVEDPALAVQGADFIYTDVWTSMGQEEETKQRLAAFASYQVNDTLVQAAQPDYKFLHCLPAHRGEEVTAAIIDGPQSVVFQQAGNRLHAQKALLASLLAGETI</sequence>
<dbReference type="Proteomes" id="UP001156102">
    <property type="component" value="Unassembled WGS sequence"/>
</dbReference>
<comment type="similarity">
    <text evidence="4 10">Belongs to the aspartate/ornithine carbamoyltransferase superfamily. OTCase family.</text>
</comment>
<dbReference type="GO" id="GO:0004585">
    <property type="term" value="F:ornithine carbamoyltransferase activity"/>
    <property type="evidence" value="ECO:0007669"/>
    <property type="project" value="UniProtKB-UniRule"/>
</dbReference>
<dbReference type="GO" id="GO:0005737">
    <property type="term" value="C:cytoplasm"/>
    <property type="evidence" value="ECO:0007669"/>
    <property type="project" value="UniProtKB-SubCell"/>
</dbReference>
<accession>A0AA41X614</accession>
<dbReference type="PANTHER" id="PTHR45753">
    <property type="entry name" value="ORNITHINE CARBAMOYLTRANSFERASE, MITOCHONDRIAL"/>
    <property type="match status" value="1"/>
</dbReference>
<dbReference type="Pfam" id="PF02729">
    <property type="entry name" value="OTCace_N"/>
    <property type="match status" value="1"/>
</dbReference>
<feature type="binding site" evidence="10">
    <location>
        <position position="237"/>
    </location>
    <ligand>
        <name>L-ornithine</name>
        <dbReference type="ChEBI" id="CHEBI:46911"/>
    </ligand>
</feature>
<dbReference type="NCBIfam" id="NF001986">
    <property type="entry name" value="PRK00779.1"/>
    <property type="match status" value="1"/>
</dbReference>
<comment type="function">
    <text evidence="1">Reversibly catalyzes the transfer of the carbamoyl group from carbamoyl phosphate (CP) to the N(epsilon) atom of ornithine (ORN) to produce L-citrulline.</text>
</comment>
<proteinExistence type="inferred from homology"/>
<evidence type="ECO:0000256" key="2">
    <source>
        <dbReference type="ARBA" id="ARBA00004496"/>
    </source>
</evidence>
<evidence type="ECO:0000256" key="6">
    <source>
        <dbReference type="ARBA" id="ARBA00016634"/>
    </source>
</evidence>
<dbReference type="PROSITE" id="PS00097">
    <property type="entry name" value="CARBAMOYLTRANSFERASE"/>
    <property type="match status" value="1"/>
</dbReference>
<feature type="binding site" evidence="10">
    <location>
        <begin position="64"/>
        <end position="67"/>
    </location>
    <ligand>
        <name>carbamoyl phosphate</name>
        <dbReference type="ChEBI" id="CHEBI:58228"/>
    </ligand>
</feature>
<dbReference type="InterPro" id="IPR006131">
    <property type="entry name" value="Asp_carbamoyltransf_Asp/Orn-bd"/>
</dbReference>
<dbReference type="HAMAP" id="MF_01109">
    <property type="entry name" value="OTCase"/>
    <property type="match status" value="1"/>
</dbReference>
<dbReference type="GO" id="GO:0019240">
    <property type="term" value="P:citrulline biosynthetic process"/>
    <property type="evidence" value="ECO:0007669"/>
    <property type="project" value="TreeGrafter"/>
</dbReference>
<dbReference type="Pfam" id="PF00185">
    <property type="entry name" value="OTCace"/>
    <property type="match status" value="1"/>
</dbReference>
<dbReference type="PANTHER" id="PTHR45753:SF3">
    <property type="entry name" value="ORNITHINE TRANSCARBAMYLASE, MITOCHONDRIAL"/>
    <property type="match status" value="1"/>
</dbReference>
<comment type="subcellular location">
    <subcellularLocation>
        <location evidence="2 10">Cytoplasm</location>
    </subcellularLocation>
</comment>
<keyword evidence="8 10" id="KW-0808">Transferase</keyword>
<dbReference type="FunFam" id="3.40.50.1370:FF:000016">
    <property type="entry name" value="Ornithine carbamoyltransferase"/>
    <property type="match status" value="1"/>
</dbReference>
<feature type="domain" description="Aspartate/ornithine carbamoyltransferase Asp/Orn-binding" evidence="11">
    <location>
        <begin position="162"/>
        <end position="315"/>
    </location>
</feature>
<evidence type="ECO:0000256" key="10">
    <source>
        <dbReference type="HAMAP-Rule" id="MF_01109"/>
    </source>
</evidence>
<evidence type="ECO:0000256" key="5">
    <source>
        <dbReference type="ARBA" id="ARBA00013007"/>
    </source>
</evidence>
<feature type="binding site" evidence="10">
    <location>
        <position position="91"/>
    </location>
    <ligand>
        <name>carbamoyl phosphate</name>
        <dbReference type="ChEBI" id="CHEBI:58228"/>
    </ligand>
</feature>
<keyword evidence="7 10" id="KW-0963">Cytoplasm</keyword>
<reference evidence="13" key="1">
    <citation type="submission" date="2022-07" db="EMBL/GenBank/DDBJ databases">
        <authorList>
            <person name="Li W.-J."/>
            <person name="Deng Q.-Q."/>
        </authorList>
    </citation>
    <scope>NUCLEOTIDE SEQUENCE</scope>
    <source>
        <strain evidence="13">SYSU M60031</strain>
    </source>
</reference>
<evidence type="ECO:0000256" key="1">
    <source>
        <dbReference type="ARBA" id="ARBA00003822"/>
    </source>
</evidence>
<dbReference type="Gene3D" id="3.40.50.1370">
    <property type="entry name" value="Aspartate/ornithine carbamoyltransferase"/>
    <property type="match status" value="2"/>
</dbReference>
<dbReference type="EC" id="2.1.3.3" evidence="5 10"/>
<comment type="catalytic activity">
    <reaction evidence="9 10">
        <text>carbamoyl phosphate + L-ornithine = L-citrulline + phosphate + H(+)</text>
        <dbReference type="Rhea" id="RHEA:19513"/>
        <dbReference type="ChEBI" id="CHEBI:15378"/>
        <dbReference type="ChEBI" id="CHEBI:43474"/>
        <dbReference type="ChEBI" id="CHEBI:46911"/>
        <dbReference type="ChEBI" id="CHEBI:57743"/>
        <dbReference type="ChEBI" id="CHEBI:58228"/>
        <dbReference type="EC" id="2.1.3.3"/>
    </reaction>
</comment>